<reference evidence="5 6" key="1">
    <citation type="submission" date="2018-09" db="EMBL/GenBank/DDBJ databases">
        <authorList>
            <person name="Grouzdev D.S."/>
            <person name="Krutkina M.S."/>
        </authorList>
    </citation>
    <scope>NUCLEOTIDE SEQUENCE [LARGE SCALE GENOMIC DNA]</scope>
    <source>
        <strain evidence="5 6">RmlP001</strain>
    </source>
</reference>
<sequence>MSQKPPRPGSRGDRPDTRPPAEGKRPDGGSRPRASGDRGPGDRGRGDRGQGDRGRGDGASRPPQPPPDVAYLWGTHAVVEALGSHRRKLLRLSATEGAAERVAGLAAERGVPVVIVPGDGIAARLPRDAVHQGLLLETRRLEPIALEDVPDDGIVLLLDQITDPHNVGAILRTAAAFGVSALVMTDRHAPDLSGTLAKAASGGLEHVPVALVVNLARTLDKLGERGFFRVGLDSAGEASLDDMELPRPLALVLGAEGSGLRRLTRERCDAMARLDMPGPIKSLNVSNACAVALTVARLGGRSRP</sequence>
<proteinExistence type="predicted"/>
<dbReference type="OrthoDB" id="9785673at2"/>
<evidence type="ECO:0000313" key="6">
    <source>
        <dbReference type="Proteomes" id="UP000289411"/>
    </source>
</evidence>
<dbReference type="CDD" id="cd18103">
    <property type="entry name" value="SpoU-like_RlmB"/>
    <property type="match status" value="1"/>
</dbReference>
<dbReference type="InterPro" id="IPR029028">
    <property type="entry name" value="Alpha/beta_knot_MTases"/>
</dbReference>
<accession>A0A4Q2RDR5</accession>
<dbReference type="GO" id="GO:0032259">
    <property type="term" value="P:methylation"/>
    <property type="evidence" value="ECO:0007669"/>
    <property type="project" value="UniProtKB-KW"/>
</dbReference>
<dbReference type="InterPro" id="IPR029064">
    <property type="entry name" value="Ribosomal_eL30-like_sf"/>
</dbReference>
<dbReference type="GO" id="GO:0005829">
    <property type="term" value="C:cytosol"/>
    <property type="evidence" value="ECO:0007669"/>
    <property type="project" value="TreeGrafter"/>
</dbReference>
<feature type="compositionally biased region" description="Basic and acidic residues" evidence="3">
    <location>
        <begin position="10"/>
        <end position="58"/>
    </location>
</feature>
<gene>
    <name evidence="5" type="primary">rlmB</name>
    <name evidence="5" type="ORF">D3272_08250</name>
</gene>
<reference evidence="5 6" key="2">
    <citation type="submission" date="2019-02" db="EMBL/GenBank/DDBJ databases">
        <title>'Lichenibacterium ramalinii' gen. nov. sp. nov., 'Lichenibacterium minor' gen. nov. sp. nov.</title>
        <authorList>
            <person name="Pankratov T."/>
        </authorList>
    </citation>
    <scope>NUCLEOTIDE SEQUENCE [LARGE SCALE GENOMIC DNA]</scope>
    <source>
        <strain evidence="5 6">RmlP001</strain>
    </source>
</reference>
<name>A0A4Q2RDR5_9HYPH</name>
<protein>
    <submittedName>
        <fullName evidence="5">23S rRNA (Guanosine(2251)-2'-O)-methyltransferase RlmB</fullName>
    </submittedName>
</protein>
<dbReference type="InterPro" id="IPR001537">
    <property type="entry name" value="SpoU_MeTrfase"/>
</dbReference>
<dbReference type="Proteomes" id="UP000289411">
    <property type="component" value="Unassembled WGS sequence"/>
</dbReference>
<dbReference type="AlphaFoldDB" id="A0A4Q2RDR5"/>
<keyword evidence="1 5" id="KW-0489">Methyltransferase</keyword>
<dbReference type="EMBL" id="QYBC01000006">
    <property type="protein sequence ID" value="RYB05592.1"/>
    <property type="molecule type" value="Genomic_DNA"/>
</dbReference>
<evidence type="ECO:0000313" key="5">
    <source>
        <dbReference type="EMBL" id="RYB05592.1"/>
    </source>
</evidence>
<dbReference type="SUPFAM" id="SSF55315">
    <property type="entry name" value="L30e-like"/>
    <property type="match status" value="1"/>
</dbReference>
<dbReference type="NCBIfam" id="TIGR00186">
    <property type="entry name" value="rRNA_methyl_3"/>
    <property type="match status" value="1"/>
</dbReference>
<dbReference type="InterPro" id="IPR013123">
    <property type="entry name" value="SpoU_subst-bd"/>
</dbReference>
<feature type="domain" description="RNA 2-O ribose methyltransferase substrate binding" evidence="4">
    <location>
        <begin position="71"/>
        <end position="144"/>
    </location>
</feature>
<evidence type="ECO:0000256" key="3">
    <source>
        <dbReference type="SAM" id="MobiDB-lite"/>
    </source>
</evidence>
<dbReference type="Gene3D" id="3.40.1280.10">
    <property type="match status" value="1"/>
</dbReference>
<evidence type="ECO:0000259" key="4">
    <source>
        <dbReference type="SMART" id="SM00967"/>
    </source>
</evidence>
<evidence type="ECO:0000256" key="2">
    <source>
        <dbReference type="ARBA" id="ARBA00022679"/>
    </source>
</evidence>
<organism evidence="5 6">
    <name type="scientific">Lichenibacterium ramalinae</name>
    <dbReference type="NCBI Taxonomy" id="2316527"/>
    <lineage>
        <taxon>Bacteria</taxon>
        <taxon>Pseudomonadati</taxon>
        <taxon>Pseudomonadota</taxon>
        <taxon>Alphaproteobacteria</taxon>
        <taxon>Hyphomicrobiales</taxon>
        <taxon>Lichenihabitantaceae</taxon>
        <taxon>Lichenibacterium</taxon>
    </lineage>
</organism>
<dbReference type="SMART" id="SM00967">
    <property type="entry name" value="SpoU_sub_bind"/>
    <property type="match status" value="1"/>
</dbReference>
<dbReference type="Gene3D" id="3.30.1330.30">
    <property type="match status" value="1"/>
</dbReference>
<keyword evidence="2 5" id="KW-0808">Transferase</keyword>
<dbReference type="GO" id="GO:0008173">
    <property type="term" value="F:RNA methyltransferase activity"/>
    <property type="evidence" value="ECO:0007669"/>
    <property type="project" value="InterPro"/>
</dbReference>
<dbReference type="SUPFAM" id="SSF75217">
    <property type="entry name" value="alpha/beta knot"/>
    <property type="match status" value="1"/>
</dbReference>
<feature type="region of interest" description="Disordered" evidence="3">
    <location>
        <begin position="1"/>
        <end position="70"/>
    </location>
</feature>
<dbReference type="GO" id="GO:0006396">
    <property type="term" value="P:RNA processing"/>
    <property type="evidence" value="ECO:0007669"/>
    <property type="project" value="InterPro"/>
</dbReference>
<dbReference type="InterPro" id="IPR029026">
    <property type="entry name" value="tRNA_m1G_MTases_N"/>
</dbReference>
<keyword evidence="6" id="KW-1185">Reference proteome</keyword>
<dbReference type="Pfam" id="PF00588">
    <property type="entry name" value="SpoU_methylase"/>
    <property type="match status" value="1"/>
</dbReference>
<dbReference type="PANTHER" id="PTHR46429:SF1">
    <property type="entry name" value="23S RRNA (GUANOSINE-2'-O-)-METHYLTRANSFERASE RLMB"/>
    <property type="match status" value="1"/>
</dbReference>
<dbReference type="Pfam" id="PF08032">
    <property type="entry name" value="SpoU_sub_bind"/>
    <property type="match status" value="1"/>
</dbReference>
<comment type="caution">
    <text evidence="5">The sequence shown here is derived from an EMBL/GenBank/DDBJ whole genome shotgun (WGS) entry which is preliminary data.</text>
</comment>
<dbReference type="InterPro" id="IPR004441">
    <property type="entry name" value="rRNA_MeTrfase_TrmH"/>
</dbReference>
<dbReference type="GO" id="GO:0003723">
    <property type="term" value="F:RNA binding"/>
    <property type="evidence" value="ECO:0007669"/>
    <property type="project" value="InterPro"/>
</dbReference>
<dbReference type="PANTHER" id="PTHR46429">
    <property type="entry name" value="23S RRNA (GUANOSINE-2'-O-)-METHYLTRANSFERASE RLMB"/>
    <property type="match status" value="1"/>
</dbReference>
<evidence type="ECO:0000256" key="1">
    <source>
        <dbReference type="ARBA" id="ARBA00022603"/>
    </source>
</evidence>